<dbReference type="InterPro" id="IPR052177">
    <property type="entry name" value="Divisome_Glycosyl_Hydrolase"/>
</dbReference>
<protein>
    <submittedName>
        <fullName evidence="3">Family 10 glycosylhydrolase</fullName>
    </submittedName>
</protein>
<dbReference type="RefSeq" id="WP_349218767.1">
    <property type="nucleotide sequence ID" value="NZ_JBBMFD010000006.1"/>
</dbReference>
<dbReference type="Proteomes" id="UP001489509">
    <property type="component" value="Unassembled WGS sequence"/>
</dbReference>
<dbReference type="InterPro" id="IPR017853">
    <property type="entry name" value="GH"/>
</dbReference>
<reference evidence="3 4" key="1">
    <citation type="submission" date="2024-03" db="EMBL/GenBank/DDBJ databases">
        <title>Human intestinal bacterial collection.</title>
        <authorList>
            <person name="Pauvert C."/>
            <person name="Hitch T.C.A."/>
            <person name="Clavel T."/>
        </authorList>
    </citation>
    <scope>NUCLEOTIDE SEQUENCE [LARGE SCALE GENOMIC DNA]</scope>
    <source>
        <strain evidence="3 4">CLA-JM-H44</strain>
    </source>
</reference>
<evidence type="ECO:0000313" key="3">
    <source>
        <dbReference type="EMBL" id="MEQ2440296.1"/>
    </source>
</evidence>
<dbReference type="Gene3D" id="3.20.20.80">
    <property type="entry name" value="Glycosidases"/>
    <property type="match status" value="1"/>
</dbReference>
<sequence length="430" mass="47230">MKSIRFIITILLGVFLLSGCTLSSAPSGVETLGSLYAPVKEDEPDFAYPQSALLTPKVSGGAPSSQDELRGVWISYLELGFQGLDEAAAAARLASMFDQISAFGLNTVFFQVRPFADALYPTELFPFSHLLTGEQGKDPGYDLLQLAVTAAHERGLKLHAWLNPYRIQLNTGEVLVPEALDTDGPYAKWSEAGWVVQTGSGQYLNPSIAEVRDLIARGAAEVVSRYGVDGVQFDDYFYPDDFGDSDQAQYDAYVAAGGALSRDDWRREQVNELMKAVYSAVKAANSAAVFGVSPAADIEKNYANKYADVAKWGSEPGYVDYLMPQDYFGFENAKMPFEAVAEEWSKLVTAPEVRYYLGLAAYKTGEEDAYAGTGKGEWQTHDDILKRQVEFSRQIANCSGFSIYSYSSLFGENPNAIRQTERNNLSSLLK</sequence>
<proteinExistence type="predicted"/>
<organism evidence="3 4">
    <name type="scientific">Solibaculum intestinale</name>
    <dbReference type="NCBI Taxonomy" id="3133165"/>
    <lineage>
        <taxon>Bacteria</taxon>
        <taxon>Bacillati</taxon>
        <taxon>Bacillota</taxon>
        <taxon>Clostridia</taxon>
        <taxon>Eubacteriales</taxon>
        <taxon>Oscillospiraceae</taxon>
        <taxon>Solibaculum</taxon>
    </lineage>
</organism>
<dbReference type="Pfam" id="PF02638">
    <property type="entry name" value="GHL10"/>
    <property type="match status" value="1"/>
</dbReference>
<evidence type="ECO:0000256" key="1">
    <source>
        <dbReference type="ARBA" id="ARBA00022729"/>
    </source>
</evidence>
<dbReference type="SUPFAM" id="SSF51445">
    <property type="entry name" value="(Trans)glycosidases"/>
    <property type="match status" value="1"/>
</dbReference>
<gene>
    <name evidence="3" type="ORF">WMO26_05580</name>
</gene>
<dbReference type="PROSITE" id="PS51257">
    <property type="entry name" value="PROKAR_LIPOPROTEIN"/>
    <property type="match status" value="1"/>
</dbReference>
<keyword evidence="1" id="KW-0732">Signal</keyword>
<accession>A0ABV1DZ15</accession>
<dbReference type="InterPro" id="IPR003790">
    <property type="entry name" value="GHL10"/>
</dbReference>
<comment type="caution">
    <text evidence="3">The sequence shown here is derived from an EMBL/GenBank/DDBJ whole genome shotgun (WGS) entry which is preliminary data.</text>
</comment>
<dbReference type="PANTHER" id="PTHR43405">
    <property type="entry name" value="GLYCOSYL HYDROLASE DIGH"/>
    <property type="match status" value="1"/>
</dbReference>
<name>A0ABV1DZ15_9FIRM</name>
<dbReference type="PANTHER" id="PTHR43405:SF1">
    <property type="entry name" value="GLYCOSYL HYDROLASE DIGH"/>
    <property type="match status" value="1"/>
</dbReference>
<evidence type="ECO:0000259" key="2">
    <source>
        <dbReference type="Pfam" id="PF02638"/>
    </source>
</evidence>
<keyword evidence="4" id="KW-1185">Reference proteome</keyword>
<evidence type="ECO:0000313" key="4">
    <source>
        <dbReference type="Proteomes" id="UP001489509"/>
    </source>
</evidence>
<feature type="domain" description="Glycosyl hydrolase-like 10" evidence="2">
    <location>
        <begin position="68"/>
        <end position="366"/>
    </location>
</feature>
<dbReference type="EMBL" id="JBBMFD010000006">
    <property type="protein sequence ID" value="MEQ2440296.1"/>
    <property type="molecule type" value="Genomic_DNA"/>
</dbReference>